<dbReference type="EMBL" id="PGCL01000003">
    <property type="protein sequence ID" value="TAJ43814.1"/>
    <property type="molecule type" value="Genomic_DNA"/>
</dbReference>
<feature type="domain" description="Trypsin-co-occurring" evidence="1">
    <location>
        <begin position="8"/>
        <end position="80"/>
    </location>
</feature>
<proteinExistence type="predicted"/>
<keyword evidence="3" id="KW-1185">Reference proteome</keyword>
<dbReference type="RefSeq" id="WP_130646868.1">
    <property type="nucleotide sequence ID" value="NZ_PGCL01000003.1"/>
</dbReference>
<accession>A0A483CT26</accession>
<evidence type="ECO:0000313" key="3">
    <source>
        <dbReference type="Proteomes" id="UP000292580"/>
    </source>
</evidence>
<dbReference type="AlphaFoldDB" id="A0A483CT26"/>
<gene>
    <name evidence="2" type="ORF">CUJ86_07030</name>
</gene>
<dbReference type="Proteomes" id="UP000292580">
    <property type="component" value="Unassembled WGS sequence"/>
</dbReference>
<evidence type="ECO:0000313" key="2">
    <source>
        <dbReference type="EMBL" id="TAJ43814.1"/>
    </source>
</evidence>
<comment type="caution">
    <text evidence="2">The sequence shown here is derived from an EMBL/GenBank/DDBJ whole genome shotgun (WGS) entry which is preliminary data.</text>
</comment>
<name>A0A483CT26_9EURY</name>
<dbReference type="InterPro" id="IPR045608">
    <property type="entry name" value="Trypco2"/>
</dbReference>
<dbReference type="Pfam" id="PF19631">
    <property type="entry name" value="Trypco2"/>
    <property type="match status" value="1"/>
</dbReference>
<evidence type="ECO:0000259" key="1">
    <source>
        <dbReference type="Pfam" id="PF19631"/>
    </source>
</evidence>
<reference evidence="2 3" key="1">
    <citation type="submission" date="2017-11" db="EMBL/GenBank/DDBJ databases">
        <title>Isolation and Characterization of Methanofollis Species from Methane Seep Offshore SW Taiwan.</title>
        <authorList>
            <person name="Teng N.-H."/>
            <person name="Lai M.-C."/>
            <person name="Chen S.-C."/>
        </authorList>
    </citation>
    <scope>NUCLEOTIDE SEQUENCE [LARGE SCALE GENOMIC DNA]</scope>
    <source>
        <strain evidence="2 3">FWC-SCC2</strain>
    </source>
</reference>
<sequence>MNSNDDMSVVDLVRDVKTAILEAQDRLDERGITISRVDLEVMTAFVTSAGGEIGLKIIPIELSGQYSRSQMNTIHLSLTPLVPEQVERISELGSELVRAIEVISTAAHEAPATKPEFLLDHAEVILQFATDVSGHIRLFAGAGQEAGWAHLIRMTLLTR</sequence>
<organism evidence="2 3">
    <name type="scientific">Methanofollis fontis</name>
    <dbReference type="NCBI Taxonomy" id="2052832"/>
    <lineage>
        <taxon>Archaea</taxon>
        <taxon>Methanobacteriati</taxon>
        <taxon>Methanobacteriota</taxon>
        <taxon>Stenosarchaea group</taxon>
        <taxon>Methanomicrobia</taxon>
        <taxon>Methanomicrobiales</taxon>
        <taxon>Methanomicrobiaceae</taxon>
        <taxon>Methanofollis</taxon>
    </lineage>
</organism>
<protein>
    <recommendedName>
        <fullName evidence="1">Trypsin-co-occurring domain-containing protein</fullName>
    </recommendedName>
</protein>